<dbReference type="Proteomes" id="UP000183788">
    <property type="component" value="Unassembled WGS sequence"/>
</dbReference>
<reference evidence="8 10" key="1">
    <citation type="submission" date="2016-11" db="EMBL/GenBank/DDBJ databases">
        <authorList>
            <person name="Jaros S."/>
            <person name="Januszkiewicz K."/>
            <person name="Wedrychowicz H."/>
        </authorList>
    </citation>
    <scope>NUCLEOTIDE SEQUENCE [LARGE SCALE GENOMIC DNA]</scope>
    <source>
        <strain evidence="8 10">DSM 784</strain>
    </source>
</reference>
<dbReference type="EMBL" id="CP140154">
    <property type="protein sequence ID" value="WQG86769.1"/>
    <property type="molecule type" value="Genomic_DNA"/>
</dbReference>
<accession>A0A1K1SVU6</accession>
<sequence>MKYLLHLFLLFLPFLAQAQDTLARRIILIGDAGELHQDGHNPVIDAVKSRFDLQDARNTVLYLGDNVYPYGMPDPTSNRYPLSKEILDYQVNLVRNTNTQAIFIPGNHDWEKSKPNGWQTIINEQLYVDSLNLPNVNFLPKDGCPGPIEVPLDNNITLVVMDTEWWLFPYAKPGPESSCDFKTKQDVLTELSDIVIRNRNKLIIFASHHPFRSYGIHGGYYTLKQHLFPLTDLKKGLYIPLPVIGSIYPLTRGVFGTPEDLPNPDYQELVSGVEAAFKSHGPAIFVAGHDHALQFIKDKENYYIGSGSGAKENRVKKGAKSLYASNENGYAALEISRNGNITVQYYTVDKTEGPSFTSSLFRIQDIRSEQLANASPTAKELPPFVTMPADTQYIHKTGIHYWLLGQNYRNVWATPVNFPVLDINKEKGGLKILQRGGGMQTLSLRMEDKSGREWVLRSVKKYPEKAIPAELKNTIAKDVVQDQISASNPYATMAVARLAEAAGVPHTNPTFVYLPKDTSLGVYASTHGDDVYLFEEREPVVKGKTYNTIKVLEQIQGDNDNTIDQEAVARARMLDLVMADWDRHDDQWRWGVKKHKKRDTKEYYPIPRDRDQAFFVNQGVITAIAARKWVMPKFQGFKPYFPNIEYQNPTAQPFDRSFMNEIDEETWKKISHELVLSLPDSVIAAAVARFPDTVQKQVGDFTIKTLIARRDKLEKSSLDFYHFLAKDVDVTGTKKDELFSIERRQDGSVSLNVNKISKKGEVQQNIYSRTFDPNVTKEVRIFGLGGEDKFNITGNYHTPIHIRIIGGKDKDTYIDSSSQHAGNHIRIYEKRGGADTFQLAGHERKILSYDPANIRYERTPLLYIYDKLMPLATAGFNSDDGLSLGAGFQYTKQGFRKRPFASRQTVTAGHSLGTDAWQFKYLGEFTDVIGNTDLALTATAKAPNNTINFFGYGNETVFEKDLKIKYYRTRFSLFNVEPLFKTNLSNKFQLIYGPTFTYYTLDKDATQGRIIEDFEKNGLDSLSVYQGKSYAGLKLGYQVDTRNNLIAPTRGFYWNTTLHGNQGLNEQQRHYLQLYTDMSIYTSFSTPANLVLVTRFGGGKLWGHYEYFQAMYLGGVQNLRGYRNYRFAGDAMVFNNTELRLKLFEFRSYLFPATVGLLAFNDVGRVWAKGEKSSAWHDGYGGGIYFSPVNMLILTATVGRSEEEVLPYITFGFRF</sequence>
<name>A0A1K1SVU6_9BACT</name>
<dbReference type="GO" id="GO:0016787">
    <property type="term" value="F:hydrolase activity"/>
    <property type="evidence" value="ECO:0007669"/>
    <property type="project" value="UniProtKB-KW"/>
</dbReference>
<evidence type="ECO:0000256" key="5">
    <source>
        <dbReference type="SAM" id="SignalP"/>
    </source>
</evidence>
<keyword evidence="2 5" id="KW-0732">Signal</keyword>
<keyword evidence="4" id="KW-0472">Membrane</keyword>
<keyword evidence="11" id="KW-1185">Reference proteome</keyword>
<evidence type="ECO:0000256" key="4">
    <source>
        <dbReference type="ARBA" id="ARBA00023136"/>
    </source>
</evidence>
<evidence type="ECO:0000259" key="6">
    <source>
        <dbReference type="Pfam" id="PF00149"/>
    </source>
</evidence>
<evidence type="ECO:0000313" key="10">
    <source>
        <dbReference type="Proteomes" id="UP000183788"/>
    </source>
</evidence>
<reference evidence="9 11" key="2">
    <citation type="submission" date="2023-11" db="EMBL/GenBank/DDBJ databases">
        <title>MicrobeMod: A computational toolkit for identifying prokaryotic methylation and restriction-modification with nanopore sequencing.</title>
        <authorList>
            <person name="Crits-Christoph A."/>
            <person name="Kang S.C."/>
            <person name="Lee H."/>
            <person name="Ostrov N."/>
        </authorList>
    </citation>
    <scope>NUCLEOTIDE SEQUENCE [LARGE SCALE GENOMIC DNA]</scope>
    <source>
        <strain evidence="9 11">ATCC 23090</strain>
    </source>
</reference>
<keyword evidence="3" id="KW-0378">Hydrolase</keyword>
<evidence type="ECO:0000313" key="11">
    <source>
        <dbReference type="Proteomes" id="UP001326715"/>
    </source>
</evidence>
<evidence type="ECO:0000256" key="1">
    <source>
        <dbReference type="ARBA" id="ARBA00004370"/>
    </source>
</evidence>
<proteinExistence type="predicted"/>
<dbReference type="InterPro" id="IPR004843">
    <property type="entry name" value="Calcineurin-like_PHP"/>
</dbReference>
<dbReference type="GO" id="GO:0019867">
    <property type="term" value="C:outer membrane"/>
    <property type="evidence" value="ECO:0007669"/>
    <property type="project" value="InterPro"/>
</dbReference>
<dbReference type="Gene3D" id="2.40.160.50">
    <property type="entry name" value="membrane protein fhac: a member of the omp85/tpsb transporter family"/>
    <property type="match status" value="1"/>
</dbReference>
<organism evidence="8 10">
    <name type="scientific">Chitinophaga sancti</name>
    <dbReference type="NCBI Taxonomy" id="1004"/>
    <lineage>
        <taxon>Bacteria</taxon>
        <taxon>Pseudomonadati</taxon>
        <taxon>Bacteroidota</taxon>
        <taxon>Chitinophagia</taxon>
        <taxon>Chitinophagales</taxon>
        <taxon>Chitinophagaceae</taxon>
        <taxon>Chitinophaga</taxon>
    </lineage>
</organism>
<evidence type="ECO:0000259" key="7">
    <source>
        <dbReference type="Pfam" id="PF01103"/>
    </source>
</evidence>
<comment type="subcellular location">
    <subcellularLocation>
        <location evidence="1">Membrane</location>
    </subcellularLocation>
</comment>
<dbReference type="SUPFAM" id="SSF56300">
    <property type="entry name" value="Metallo-dependent phosphatases"/>
    <property type="match status" value="1"/>
</dbReference>
<feature type="signal peptide" evidence="5">
    <location>
        <begin position="1"/>
        <end position="18"/>
    </location>
</feature>
<protein>
    <submittedName>
        <fullName evidence="9">BamA/TamA family outer membrane protein</fullName>
    </submittedName>
    <submittedName>
        <fullName evidence="8">Calcineurin-like phosphoesterase</fullName>
    </submittedName>
</protein>
<dbReference type="AlphaFoldDB" id="A0A1K1SVU6"/>
<dbReference type="Pfam" id="PF00149">
    <property type="entry name" value="Metallophos"/>
    <property type="match status" value="1"/>
</dbReference>
<dbReference type="InterPro" id="IPR000184">
    <property type="entry name" value="Bac_surfAg_D15"/>
</dbReference>
<evidence type="ECO:0000256" key="3">
    <source>
        <dbReference type="ARBA" id="ARBA00022801"/>
    </source>
</evidence>
<gene>
    <name evidence="8" type="ORF">SAMN05661012_06269</name>
    <name evidence="9" type="ORF">SR876_17765</name>
</gene>
<feature type="domain" description="Bacterial surface antigen (D15)" evidence="7">
    <location>
        <begin position="963"/>
        <end position="1178"/>
    </location>
</feature>
<feature type="domain" description="Calcineurin-like phosphoesterase" evidence="6">
    <location>
        <begin position="25"/>
        <end position="224"/>
    </location>
</feature>
<dbReference type="RefSeq" id="WP_072366026.1">
    <property type="nucleotide sequence ID" value="NZ_CP139972.1"/>
</dbReference>
<dbReference type="Gene3D" id="3.60.21.10">
    <property type="match status" value="2"/>
</dbReference>
<dbReference type="OrthoDB" id="333971at2"/>
<dbReference type="Proteomes" id="UP001326715">
    <property type="component" value="Chromosome"/>
</dbReference>
<evidence type="ECO:0000313" key="9">
    <source>
        <dbReference type="EMBL" id="WQG86769.1"/>
    </source>
</evidence>
<dbReference type="EMBL" id="FPIZ01000036">
    <property type="protein sequence ID" value="SFW88520.1"/>
    <property type="molecule type" value="Genomic_DNA"/>
</dbReference>
<dbReference type="PANTHER" id="PTHR10161">
    <property type="entry name" value="TARTRATE-RESISTANT ACID PHOSPHATASE TYPE 5"/>
    <property type="match status" value="1"/>
</dbReference>
<evidence type="ECO:0000313" key="8">
    <source>
        <dbReference type="EMBL" id="SFW88520.1"/>
    </source>
</evidence>
<dbReference type="InterPro" id="IPR051558">
    <property type="entry name" value="Metallophosphoesterase_PAP"/>
</dbReference>
<dbReference type="Pfam" id="PF01103">
    <property type="entry name" value="Omp85"/>
    <property type="match status" value="1"/>
</dbReference>
<feature type="chain" id="PRO_5012860100" evidence="5">
    <location>
        <begin position="19"/>
        <end position="1215"/>
    </location>
</feature>
<dbReference type="STRING" id="1004.SAMN05661012_06269"/>
<dbReference type="PANTHER" id="PTHR10161:SF14">
    <property type="entry name" value="TARTRATE-RESISTANT ACID PHOSPHATASE TYPE 5"/>
    <property type="match status" value="1"/>
</dbReference>
<dbReference type="InterPro" id="IPR029052">
    <property type="entry name" value="Metallo-depent_PP-like"/>
</dbReference>
<evidence type="ECO:0000256" key="2">
    <source>
        <dbReference type="ARBA" id="ARBA00022729"/>
    </source>
</evidence>